<dbReference type="Pfam" id="PF02120">
    <property type="entry name" value="Flg_hook"/>
    <property type="match status" value="1"/>
</dbReference>
<dbReference type="EMBL" id="LJSG01000013">
    <property type="protein sequence ID" value="KPP91538.1"/>
    <property type="molecule type" value="Genomic_DNA"/>
</dbReference>
<evidence type="ECO:0000313" key="6">
    <source>
        <dbReference type="Proteomes" id="UP000182045"/>
    </source>
</evidence>
<comment type="caution">
    <text evidence="4">The sequence shown here is derived from an EMBL/GenBank/DDBJ whole genome shotgun (WGS) entry which is preliminary data.</text>
</comment>
<evidence type="ECO:0000313" key="4">
    <source>
        <dbReference type="EMBL" id="KPP91538.1"/>
    </source>
</evidence>
<name>A0A0P7WBJ0_9RHOB</name>
<sequence>MPDVKFQSDSAGSVRVPWHQPAPVATGSGNGCFAQLVAGPQAGQGVQAAPAQVLFSSENPESPAGQTVATGDSGQQGLWGLCTVSTVPLGRAALGAIPSAQMPDDMRRDSALPEDDSPTNAASGLDQTVAQTSVAPVQDVPFWAELSPFSEQMAEAAVLPQAVPEGFGQFAGGPAGLTHMAQLPTRMACAQMVGTILRTGGGAAPTGQSLASPTLGQPVAAGLVVAGRGNWHGAKDAVNPAAQTGLPVVPIAEAALAPNPRLSGRGAAAILSRSGPAAPPQPTIPSTIVALAPSGPIGHDLGPRLTATEFGDGFSSMMMSVGAGPSGSALAPIGTALAASPATPSQQVALALASAQGDTLELVLSPEELGRVRIQLQSSETGLHLLISTERPETLDLLRRNIAHLSRDLSGLGLGNTSFEFAGDQPKGGQDQGRRADAGQTEFRQVATSDLPIGQIVASGQILSSDLPGAGLDLRF</sequence>
<dbReference type="STRING" id="1666912.Ga0058931_2684"/>
<evidence type="ECO:0000313" key="3">
    <source>
        <dbReference type="EMBL" id="CUX82955.1"/>
    </source>
</evidence>
<dbReference type="Proteomes" id="UP000050413">
    <property type="component" value="Unassembled WGS sequence"/>
</dbReference>
<reference evidence="3 6" key="2">
    <citation type="submission" date="2016-01" db="EMBL/GenBank/DDBJ databases">
        <authorList>
            <person name="Varghese N."/>
        </authorList>
    </citation>
    <scope>NUCLEOTIDE SEQUENCE [LARGE SCALE GENOMIC DNA]</scope>
    <source>
        <strain evidence="3 6">HL-91</strain>
    </source>
</reference>
<reference evidence="4 5" key="1">
    <citation type="submission" date="2015-09" db="EMBL/GenBank/DDBJ databases">
        <title>Identification and resolution of microdiversity through metagenomic sequencing of parallel consortia.</title>
        <authorList>
            <person name="Nelson W.C."/>
            <person name="Romine M.F."/>
            <person name="Lindemann S.R."/>
        </authorList>
    </citation>
    <scope>NUCLEOTIDE SEQUENCE [LARGE SCALE GENOMIC DNA]</scope>
    <source>
        <strain evidence="4">HL-91</strain>
    </source>
</reference>
<dbReference type="CDD" id="cd17470">
    <property type="entry name" value="T3SS_Flik_C"/>
    <property type="match status" value="1"/>
</dbReference>
<keyword evidence="4" id="KW-0969">Cilium</keyword>
<feature type="domain" description="Flagellar hook-length control protein-like C-terminal" evidence="2">
    <location>
        <begin position="353"/>
        <end position="428"/>
    </location>
</feature>
<accession>A0A0P7WBJ0</accession>
<evidence type="ECO:0000313" key="5">
    <source>
        <dbReference type="Proteomes" id="UP000050413"/>
    </source>
</evidence>
<keyword evidence="4" id="KW-0282">Flagellum</keyword>
<gene>
    <name evidence="4" type="primary">fliK</name>
    <name evidence="3" type="ORF">Ga0058931_2684</name>
    <name evidence="4" type="ORF">HLUCCA05_00080</name>
</gene>
<evidence type="ECO:0000256" key="1">
    <source>
        <dbReference type="SAM" id="MobiDB-lite"/>
    </source>
</evidence>
<dbReference type="InterPro" id="IPR021136">
    <property type="entry name" value="Flagellar_hook_control-like_C"/>
</dbReference>
<organism evidence="4 5">
    <name type="scientific">Roseibaca calidilacus</name>
    <dbReference type="NCBI Taxonomy" id="1666912"/>
    <lineage>
        <taxon>Bacteria</taxon>
        <taxon>Pseudomonadati</taxon>
        <taxon>Pseudomonadota</taxon>
        <taxon>Alphaproteobacteria</taxon>
        <taxon>Rhodobacterales</taxon>
        <taxon>Paracoccaceae</taxon>
        <taxon>Roseinatronobacter</taxon>
    </lineage>
</organism>
<dbReference type="RefSeq" id="WP_072246766.1">
    <property type="nucleotide sequence ID" value="NZ_FBYC01000004.1"/>
</dbReference>
<proteinExistence type="predicted"/>
<keyword evidence="4" id="KW-0966">Cell projection</keyword>
<keyword evidence="6" id="KW-1185">Reference proteome</keyword>
<dbReference type="Proteomes" id="UP000182045">
    <property type="component" value="Unassembled WGS sequence"/>
</dbReference>
<dbReference type="InterPro" id="IPR038610">
    <property type="entry name" value="FliK-like_C_sf"/>
</dbReference>
<dbReference type="OrthoDB" id="7203912at2"/>
<evidence type="ECO:0000259" key="2">
    <source>
        <dbReference type="Pfam" id="PF02120"/>
    </source>
</evidence>
<dbReference type="Gene3D" id="3.30.750.140">
    <property type="match status" value="1"/>
</dbReference>
<dbReference type="AlphaFoldDB" id="A0A0P7WBJ0"/>
<feature type="region of interest" description="Disordered" evidence="1">
    <location>
        <begin position="96"/>
        <end position="123"/>
    </location>
</feature>
<dbReference type="EMBL" id="FBYC01000004">
    <property type="protein sequence ID" value="CUX82955.1"/>
    <property type="molecule type" value="Genomic_DNA"/>
</dbReference>
<protein>
    <submittedName>
        <fullName evidence="3 4">Hook-length control protein FliK</fullName>
    </submittedName>
</protein>